<evidence type="ECO:0000256" key="3">
    <source>
        <dbReference type="ARBA" id="ARBA00022722"/>
    </source>
</evidence>
<evidence type="ECO:0000256" key="5">
    <source>
        <dbReference type="ARBA" id="ARBA00022801"/>
    </source>
</evidence>
<evidence type="ECO:0000313" key="9">
    <source>
        <dbReference type="Proteomes" id="UP000019249"/>
    </source>
</evidence>
<gene>
    <name evidence="8" type="ORF">MFLO_11180</name>
</gene>
<keyword evidence="7" id="KW-0346">Stress response</keyword>
<evidence type="ECO:0000256" key="7">
    <source>
        <dbReference type="ARBA" id="ARBA00023016"/>
    </source>
</evidence>
<keyword evidence="4" id="KW-0255">Endonuclease</keyword>
<organism evidence="8 9">
    <name type="scientific">Listeria floridensis FSL S10-1187</name>
    <dbReference type="NCBI Taxonomy" id="1265817"/>
    <lineage>
        <taxon>Bacteria</taxon>
        <taxon>Bacillati</taxon>
        <taxon>Bacillota</taxon>
        <taxon>Bacilli</taxon>
        <taxon>Bacillales</taxon>
        <taxon>Listeriaceae</taxon>
        <taxon>Listeria</taxon>
    </lineage>
</organism>
<dbReference type="InterPro" id="IPR038570">
    <property type="entry name" value="HicA_sf"/>
</dbReference>
<proteinExistence type="inferred from homology"/>
<evidence type="ECO:0000256" key="6">
    <source>
        <dbReference type="ARBA" id="ARBA00022884"/>
    </source>
</evidence>
<protein>
    <submittedName>
        <fullName evidence="8">Phage protein</fullName>
    </submittedName>
</protein>
<comment type="similarity">
    <text evidence="1">Belongs to the HicA mRNA interferase family.</text>
</comment>
<evidence type="ECO:0000256" key="2">
    <source>
        <dbReference type="ARBA" id="ARBA00022649"/>
    </source>
</evidence>
<dbReference type="SUPFAM" id="SSF54786">
    <property type="entry name" value="YcfA/nrd intein domain"/>
    <property type="match status" value="1"/>
</dbReference>
<dbReference type="Gene3D" id="3.30.920.30">
    <property type="entry name" value="Hypothetical protein"/>
    <property type="match status" value="1"/>
</dbReference>
<keyword evidence="9" id="KW-1185">Reference proteome</keyword>
<reference evidence="8 9" key="1">
    <citation type="journal article" date="2014" name="Int. J. Syst. Evol. Microbiol.">
        <title>Listeria floridensis sp. nov., Listeria aquatica sp. nov., Listeria cornellensis sp. nov., Listeria riparia sp. nov. and Listeria grandensis sp. nov., from agricultural and natural environments.</title>
        <authorList>
            <person name="den Bakker H.C."/>
            <person name="Warchocki S."/>
            <person name="Wright E.M."/>
            <person name="Allred A.F."/>
            <person name="Ahlstrom C."/>
            <person name="Manuel C.S."/>
            <person name="Stasiewicz M.J."/>
            <person name="Burrell A."/>
            <person name="Roof S."/>
            <person name="Strawn L."/>
            <person name="Fortes E.D."/>
            <person name="Nightingale K.K."/>
            <person name="Kephart D."/>
            <person name="Wiedmann M."/>
        </authorList>
    </citation>
    <scope>NUCLEOTIDE SEQUENCE [LARGE SCALE GENOMIC DNA]</scope>
    <source>
        <strain evidence="8 9">FSL S10-1187</strain>
    </source>
</reference>
<keyword evidence="2" id="KW-1277">Toxin-antitoxin system</keyword>
<dbReference type="Proteomes" id="UP000019249">
    <property type="component" value="Unassembled WGS sequence"/>
</dbReference>
<dbReference type="InterPro" id="IPR012933">
    <property type="entry name" value="HicA_mRNA_interferase"/>
</dbReference>
<sequence>MKRFPLTSKQMVKLLHRNGFHKVVQHGIHLKMYSPFTKQTVIVPMHNNELGKGLERSILKQAGLISQK</sequence>
<evidence type="ECO:0000256" key="4">
    <source>
        <dbReference type="ARBA" id="ARBA00022759"/>
    </source>
</evidence>
<name>A0ABP3AWB3_9LIST</name>
<dbReference type="Pfam" id="PF07927">
    <property type="entry name" value="HicA_toxin"/>
    <property type="match status" value="1"/>
</dbReference>
<dbReference type="EMBL" id="AODF01000026">
    <property type="protein sequence ID" value="EUJ29145.1"/>
    <property type="molecule type" value="Genomic_DNA"/>
</dbReference>
<keyword evidence="5" id="KW-0378">Hydrolase</keyword>
<evidence type="ECO:0000313" key="8">
    <source>
        <dbReference type="EMBL" id="EUJ29145.1"/>
    </source>
</evidence>
<keyword evidence="6" id="KW-0694">RNA-binding</keyword>
<evidence type="ECO:0000256" key="1">
    <source>
        <dbReference type="ARBA" id="ARBA00006620"/>
    </source>
</evidence>
<comment type="caution">
    <text evidence="8">The sequence shown here is derived from an EMBL/GenBank/DDBJ whole genome shotgun (WGS) entry which is preliminary data.</text>
</comment>
<accession>A0ABP3AWB3</accession>
<keyword evidence="3" id="KW-0540">Nuclease</keyword>